<comment type="similarity">
    <text evidence="2">Belongs to the cytochrome P450 family.</text>
</comment>
<evidence type="ECO:0000256" key="4">
    <source>
        <dbReference type="ARBA" id="ARBA00023004"/>
    </source>
</evidence>
<evidence type="ECO:0000313" key="6">
    <source>
        <dbReference type="EnsemblMetazoa" id="PPA30421.1"/>
    </source>
</evidence>
<dbReference type="SUPFAM" id="SSF48264">
    <property type="entry name" value="Cytochrome P450"/>
    <property type="match status" value="1"/>
</dbReference>
<dbReference type="InterPro" id="IPR036396">
    <property type="entry name" value="Cyt_P450_sf"/>
</dbReference>
<keyword evidence="7" id="KW-1185">Reference proteome</keyword>
<dbReference type="GO" id="GO:0020037">
    <property type="term" value="F:heme binding"/>
    <property type="evidence" value="ECO:0007669"/>
    <property type="project" value="InterPro"/>
</dbReference>
<evidence type="ECO:0000256" key="1">
    <source>
        <dbReference type="ARBA" id="ARBA00001971"/>
    </source>
</evidence>
<proteinExistence type="inferred from homology"/>
<dbReference type="GO" id="GO:0016705">
    <property type="term" value="F:oxidoreductase activity, acting on paired donors, with incorporation or reduction of molecular oxygen"/>
    <property type="evidence" value="ECO:0007669"/>
    <property type="project" value="InterPro"/>
</dbReference>
<dbReference type="Gene3D" id="1.10.630.10">
    <property type="entry name" value="Cytochrome P450"/>
    <property type="match status" value="1"/>
</dbReference>
<evidence type="ECO:0000313" key="7">
    <source>
        <dbReference type="Proteomes" id="UP000005239"/>
    </source>
</evidence>
<gene>
    <name evidence="6" type="primary">WBGene00203289</name>
</gene>
<evidence type="ECO:0000256" key="5">
    <source>
        <dbReference type="ARBA" id="ARBA00023033"/>
    </source>
</evidence>
<dbReference type="PANTHER" id="PTHR24291:SF130">
    <property type="entry name" value="CYTOCHROME P450 FAMILY"/>
    <property type="match status" value="1"/>
</dbReference>
<dbReference type="InterPro" id="IPR050196">
    <property type="entry name" value="Cytochrome_P450_Monoox"/>
</dbReference>
<protein>
    <submittedName>
        <fullName evidence="6">Cytochrome P450</fullName>
    </submittedName>
</protein>
<reference evidence="7" key="1">
    <citation type="journal article" date="2008" name="Nat. Genet.">
        <title>The Pristionchus pacificus genome provides a unique perspective on nematode lifestyle and parasitism.</title>
        <authorList>
            <person name="Dieterich C."/>
            <person name="Clifton S.W."/>
            <person name="Schuster L.N."/>
            <person name="Chinwalla A."/>
            <person name="Delehaunty K."/>
            <person name="Dinkelacker I."/>
            <person name="Fulton L."/>
            <person name="Fulton R."/>
            <person name="Godfrey J."/>
            <person name="Minx P."/>
            <person name="Mitreva M."/>
            <person name="Roeseler W."/>
            <person name="Tian H."/>
            <person name="Witte H."/>
            <person name="Yang S.P."/>
            <person name="Wilson R.K."/>
            <person name="Sommer R.J."/>
        </authorList>
    </citation>
    <scope>NUCLEOTIDE SEQUENCE [LARGE SCALE GENOMIC DNA]</scope>
    <source>
        <strain evidence="7">PS312</strain>
    </source>
</reference>
<accession>A0A2A6CJA1</accession>
<keyword evidence="3" id="KW-0479">Metal-binding</keyword>
<evidence type="ECO:0000256" key="3">
    <source>
        <dbReference type="ARBA" id="ARBA00022617"/>
    </source>
</evidence>
<name>A0A2A6CJA1_PRIPA</name>
<dbReference type="PANTHER" id="PTHR24291">
    <property type="entry name" value="CYTOCHROME P450 FAMILY 4"/>
    <property type="match status" value="1"/>
</dbReference>
<dbReference type="InterPro" id="IPR001128">
    <property type="entry name" value="Cyt_P450"/>
</dbReference>
<keyword evidence="3" id="KW-0349">Heme</keyword>
<dbReference type="EnsemblMetazoa" id="PPA30421.1">
    <property type="protein sequence ID" value="PPA30421.1"/>
    <property type="gene ID" value="WBGene00203289"/>
</dbReference>
<accession>A0A8R1UKR7</accession>
<keyword evidence="4" id="KW-0408">Iron</keyword>
<sequence>MKSLAVGDDDSNKKAFLDMLIAEKDRANLSMLDIREEVDTFMFAGHDTTSSALGWTIWCLSTHQDFQQRAYEEMRGHVHTLVVEVEREEVGEDGTNSGRSGHHSTME</sequence>
<dbReference type="GO" id="GO:0004497">
    <property type="term" value="F:monooxygenase activity"/>
    <property type="evidence" value="ECO:0007669"/>
    <property type="project" value="UniProtKB-KW"/>
</dbReference>
<comment type="cofactor">
    <cofactor evidence="1">
        <name>heme</name>
        <dbReference type="ChEBI" id="CHEBI:30413"/>
    </cofactor>
</comment>
<keyword evidence="5" id="KW-0503">Monooxygenase</keyword>
<dbReference type="GO" id="GO:0005506">
    <property type="term" value="F:iron ion binding"/>
    <property type="evidence" value="ECO:0007669"/>
    <property type="project" value="InterPro"/>
</dbReference>
<reference evidence="6" key="2">
    <citation type="submission" date="2022-06" db="UniProtKB">
        <authorList>
            <consortium name="EnsemblMetazoa"/>
        </authorList>
    </citation>
    <scope>IDENTIFICATION</scope>
    <source>
        <strain evidence="6">PS312</strain>
    </source>
</reference>
<dbReference type="Proteomes" id="UP000005239">
    <property type="component" value="Unassembled WGS sequence"/>
</dbReference>
<dbReference type="Pfam" id="PF00067">
    <property type="entry name" value="p450"/>
    <property type="match status" value="1"/>
</dbReference>
<dbReference type="AlphaFoldDB" id="A0A2A6CJA1"/>
<keyword evidence="5" id="KW-0560">Oxidoreductase</keyword>
<organism evidence="6 7">
    <name type="scientific">Pristionchus pacificus</name>
    <name type="common">Parasitic nematode worm</name>
    <dbReference type="NCBI Taxonomy" id="54126"/>
    <lineage>
        <taxon>Eukaryota</taxon>
        <taxon>Metazoa</taxon>
        <taxon>Ecdysozoa</taxon>
        <taxon>Nematoda</taxon>
        <taxon>Chromadorea</taxon>
        <taxon>Rhabditida</taxon>
        <taxon>Rhabditina</taxon>
        <taxon>Diplogasteromorpha</taxon>
        <taxon>Diplogasteroidea</taxon>
        <taxon>Neodiplogasteridae</taxon>
        <taxon>Pristionchus</taxon>
    </lineage>
</organism>
<evidence type="ECO:0000256" key="2">
    <source>
        <dbReference type="ARBA" id="ARBA00010617"/>
    </source>
</evidence>